<evidence type="ECO:0000256" key="2">
    <source>
        <dbReference type="ARBA" id="ARBA00022694"/>
    </source>
</evidence>
<dbReference type="VEuPathDB" id="GiardiaDB:GMRT_10958"/>
<dbReference type="AlphaFoldDB" id="A0A4Z1T859"/>
<evidence type="ECO:0000259" key="5">
    <source>
        <dbReference type="Pfam" id="PF01416"/>
    </source>
</evidence>
<dbReference type="EMBL" id="VDLU01000001">
    <property type="protein sequence ID" value="TNJ29357.1"/>
    <property type="molecule type" value="Genomic_DNA"/>
</dbReference>
<evidence type="ECO:0000313" key="6">
    <source>
        <dbReference type="EMBL" id="TNJ29357.1"/>
    </source>
</evidence>
<comment type="catalytic activity">
    <reaction evidence="4">
        <text>uridine(38/39/40) in tRNA = pseudouridine(38/39/40) in tRNA</text>
        <dbReference type="Rhea" id="RHEA:22376"/>
        <dbReference type="Rhea" id="RHEA-COMP:10085"/>
        <dbReference type="Rhea" id="RHEA-COMP:10087"/>
        <dbReference type="ChEBI" id="CHEBI:65314"/>
        <dbReference type="ChEBI" id="CHEBI:65315"/>
        <dbReference type="EC" id="5.4.99.12"/>
    </reaction>
</comment>
<dbReference type="Gene3D" id="3.30.70.660">
    <property type="entry name" value="Pseudouridine synthase I, catalytic domain, C-terminal subdomain"/>
    <property type="match status" value="1"/>
</dbReference>
<dbReference type="SUPFAM" id="SSF55120">
    <property type="entry name" value="Pseudouridine synthase"/>
    <property type="match status" value="1"/>
</dbReference>
<name>A0A4Z1T859_GIAMU</name>
<dbReference type="InterPro" id="IPR020095">
    <property type="entry name" value="PsdUridine_synth_TruA_C"/>
</dbReference>
<keyword evidence="3 4" id="KW-0413">Isomerase</keyword>
<proteinExistence type="inferred from homology"/>
<comment type="similarity">
    <text evidence="1 4">Belongs to the tRNA pseudouridine synthase TruA family.</text>
</comment>
<evidence type="ECO:0000256" key="1">
    <source>
        <dbReference type="ARBA" id="ARBA00009375"/>
    </source>
</evidence>
<evidence type="ECO:0000313" key="7">
    <source>
        <dbReference type="Proteomes" id="UP000315496"/>
    </source>
</evidence>
<evidence type="ECO:0000256" key="4">
    <source>
        <dbReference type="RuleBase" id="RU003792"/>
    </source>
</evidence>
<dbReference type="OrthoDB" id="25767at2759"/>
<dbReference type="Gene3D" id="3.30.70.580">
    <property type="entry name" value="Pseudouridine synthase I, catalytic domain, N-terminal subdomain"/>
    <property type="match status" value="1"/>
</dbReference>
<dbReference type="InterPro" id="IPR001406">
    <property type="entry name" value="PsdUridine_synth_TruA"/>
</dbReference>
<reference evidence="6 7" key="1">
    <citation type="submission" date="2019-05" db="EMBL/GenBank/DDBJ databases">
        <title>The compact genome of Giardia muris reveals important steps in the evolution of intestinal protozoan parasites.</title>
        <authorList>
            <person name="Xu F."/>
            <person name="Jimenez-Gonzalez A."/>
            <person name="Einarsson E."/>
            <person name="Astvaldsson A."/>
            <person name="Peirasmaki D."/>
            <person name="Eckmann L."/>
            <person name="Andersson J.O."/>
            <person name="Svard S.G."/>
            <person name="Jerlstrom-Hultqvist J."/>
        </authorList>
    </citation>
    <scope>NUCLEOTIDE SEQUENCE [LARGE SCALE GENOMIC DNA]</scope>
    <source>
        <strain evidence="6 7">Roberts-Thomson</strain>
    </source>
</reference>
<gene>
    <name evidence="6" type="ORF">GMRT_10958</name>
</gene>
<dbReference type="InterPro" id="IPR020097">
    <property type="entry name" value="PsdUridine_synth_TruA_a/b_dom"/>
</dbReference>
<evidence type="ECO:0000256" key="3">
    <source>
        <dbReference type="ARBA" id="ARBA00023235"/>
    </source>
</evidence>
<dbReference type="InterPro" id="IPR020094">
    <property type="entry name" value="TruA/RsuA/RluB/E/F_N"/>
</dbReference>
<dbReference type="GO" id="GO:0005737">
    <property type="term" value="C:cytoplasm"/>
    <property type="evidence" value="ECO:0007669"/>
    <property type="project" value="TreeGrafter"/>
</dbReference>
<dbReference type="PANTHER" id="PTHR11142">
    <property type="entry name" value="PSEUDOURIDYLATE SYNTHASE"/>
    <property type="match status" value="1"/>
</dbReference>
<dbReference type="InterPro" id="IPR020103">
    <property type="entry name" value="PsdUridine_synth_cat_dom_sf"/>
</dbReference>
<keyword evidence="2 4" id="KW-0819">tRNA processing</keyword>
<dbReference type="Pfam" id="PF01416">
    <property type="entry name" value="PseudoU_synth_1"/>
    <property type="match status" value="1"/>
</dbReference>
<accession>A0A4Z1T859</accession>
<dbReference type="GO" id="GO:0031119">
    <property type="term" value="P:tRNA pseudouridine synthesis"/>
    <property type="evidence" value="ECO:0007669"/>
    <property type="project" value="TreeGrafter"/>
</dbReference>
<sequence length="471" mass="53136">MSLTDSWDIISELPRPILLRFLRRLVSQLPDEQVLAIITDMKISSKKKHSGPDWKIAPRRHVAIAVCYDGTEYAGLAYQTDEYTVENTFMSALKAGNLIPPDATQADIHFERSGRTDKGVSCAMQIFSLYVLTRSQHGLVGDLPNPDPRFYRDRRDGSEPPCKISSGGDDTSNEIDYTLLLNSKLPSTIRVLGWCPVDANFSARHSAKSRTYRYVLGPVGTLNVARMAEACTALIGHHDYRNVCKPVISNVITFERQILECALEIDGSPYSTLKQANDDNISIAPDGMLVLVVRGTAFLYHQIRCIASLLLHIGAELEPPTVINDLLDVEKLPGKPDYPIAPGELLLLKEVEYTPTRLPNLIFTSASVGYLRRNIHFLASRAYARYELYKNVLAQLPEGAPPQPHENPLVVQTLTHRMTDSYEHYFENGLRLTRIGRFKRICSRPYDAEFPRKLSQRQRETEAYTAQFKEE</sequence>
<dbReference type="GO" id="GO:0005634">
    <property type="term" value="C:nucleus"/>
    <property type="evidence" value="ECO:0007669"/>
    <property type="project" value="TreeGrafter"/>
</dbReference>
<dbReference type="GO" id="GO:0003723">
    <property type="term" value="F:RNA binding"/>
    <property type="evidence" value="ECO:0007669"/>
    <property type="project" value="InterPro"/>
</dbReference>
<dbReference type="GO" id="GO:0160147">
    <property type="term" value="F:tRNA pseudouridine(38-40) synthase activity"/>
    <property type="evidence" value="ECO:0007669"/>
    <property type="project" value="UniProtKB-EC"/>
</dbReference>
<dbReference type="Proteomes" id="UP000315496">
    <property type="component" value="Chromosome 1"/>
</dbReference>
<dbReference type="EC" id="5.4.99.12" evidence="4"/>
<dbReference type="GO" id="GO:1990481">
    <property type="term" value="P:mRNA pseudouridine synthesis"/>
    <property type="evidence" value="ECO:0007669"/>
    <property type="project" value="TreeGrafter"/>
</dbReference>
<protein>
    <recommendedName>
        <fullName evidence="4">tRNA pseudouridine synthase</fullName>
        <ecNumber evidence="4">5.4.99.12</ecNumber>
    </recommendedName>
</protein>
<organism evidence="6 7">
    <name type="scientific">Giardia muris</name>
    <dbReference type="NCBI Taxonomy" id="5742"/>
    <lineage>
        <taxon>Eukaryota</taxon>
        <taxon>Metamonada</taxon>
        <taxon>Diplomonadida</taxon>
        <taxon>Hexamitidae</taxon>
        <taxon>Giardiinae</taxon>
        <taxon>Giardia</taxon>
    </lineage>
</organism>
<comment type="caution">
    <text evidence="6">The sequence shown here is derived from an EMBL/GenBank/DDBJ whole genome shotgun (WGS) entry which is preliminary data.</text>
</comment>
<keyword evidence="7" id="KW-1185">Reference proteome</keyword>
<feature type="domain" description="Pseudouridine synthase I TruA alpha/beta" evidence="5">
    <location>
        <begin position="230"/>
        <end position="353"/>
    </location>
</feature>
<dbReference type="PANTHER" id="PTHR11142:SF5">
    <property type="entry name" value="TRNA PSEUDOURIDINE(38_39) SYNTHASE"/>
    <property type="match status" value="1"/>
</dbReference>